<feature type="signal peptide" evidence="1">
    <location>
        <begin position="1"/>
        <end position="23"/>
    </location>
</feature>
<organism evidence="2 3">
    <name type="scientific">Sphingomonas xinjiangensis</name>
    <dbReference type="NCBI Taxonomy" id="643568"/>
    <lineage>
        <taxon>Bacteria</taxon>
        <taxon>Pseudomonadati</taxon>
        <taxon>Pseudomonadota</taxon>
        <taxon>Alphaproteobacteria</taxon>
        <taxon>Sphingomonadales</taxon>
        <taxon>Sphingomonadaceae</taxon>
        <taxon>Sphingomonas</taxon>
    </lineage>
</organism>
<evidence type="ECO:0000256" key="1">
    <source>
        <dbReference type="SAM" id="SignalP"/>
    </source>
</evidence>
<feature type="chain" id="PRO_5032936135" evidence="1">
    <location>
        <begin position="24"/>
        <end position="170"/>
    </location>
</feature>
<keyword evidence="1" id="KW-0732">Signal</keyword>
<dbReference type="Pfam" id="PF09912">
    <property type="entry name" value="DUF2141"/>
    <property type="match status" value="1"/>
</dbReference>
<evidence type="ECO:0000313" key="3">
    <source>
        <dbReference type="Proteomes" id="UP000527143"/>
    </source>
</evidence>
<sequence length="170" mass="18361">MSRFPLFAALGLAACALPAAASAQDWMDGSCAAGAGPRLYVNVDGLKDRTGLLKLEIYPANEADFLKDDRDLKKEGKPFRRVWSSMPSAGTVKLCIRAPSAGQWAVLFTHDRDGKNKFNFWQDGAGFPSNQRLGRSRPKLRQALVNVPASGGQITIHAQYLKGLGGFGPL</sequence>
<comment type="caution">
    <text evidence="2">The sequence shown here is derived from an EMBL/GenBank/DDBJ whole genome shotgun (WGS) entry which is preliminary data.</text>
</comment>
<keyword evidence="3" id="KW-1185">Reference proteome</keyword>
<evidence type="ECO:0000313" key="2">
    <source>
        <dbReference type="EMBL" id="MBB5711407.1"/>
    </source>
</evidence>
<protein>
    <submittedName>
        <fullName evidence="2">Uncharacterized protein (DUF2141 family)</fullName>
    </submittedName>
</protein>
<dbReference type="RefSeq" id="WP_184088193.1">
    <property type="nucleotide sequence ID" value="NZ_JACIJF010000007.1"/>
</dbReference>
<proteinExistence type="predicted"/>
<dbReference type="Proteomes" id="UP000527143">
    <property type="component" value="Unassembled WGS sequence"/>
</dbReference>
<dbReference type="InterPro" id="IPR018673">
    <property type="entry name" value="DUF2141"/>
</dbReference>
<dbReference type="EMBL" id="JACIJF010000007">
    <property type="protein sequence ID" value="MBB5711407.1"/>
    <property type="molecule type" value="Genomic_DNA"/>
</dbReference>
<dbReference type="AlphaFoldDB" id="A0A840YDD5"/>
<dbReference type="PROSITE" id="PS51257">
    <property type="entry name" value="PROKAR_LIPOPROTEIN"/>
    <property type="match status" value="1"/>
</dbReference>
<accession>A0A840YDD5</accession>
<name>A0A840YDD5_9SPHN</name>
<gene>
    <name evidence="2" type="ORF">FHT02_002651</name>
</gene>
<reference evidence="2 3" key="1">
    <citation type="submission" date="2020-08" db="EMBL/GenBank/DDBJ databases">
        <title>Genomic Encyclopedia of Type Strains, Phase IV (KMG-IV): sequencing the most valuable type-strain genomes for metagenomic binning, comparative biology and taxonomic classification.</title>
        <authorList>
            <person name="Goeker M."/>
        </authorList>
    </citation>
    <scope>NUCLEOTIDE SEQUENCE [LARGE SCALE GENOMIC DNA]</scope>
    <source>
        <strain evidence="2 3">DSM 26736</strain>
    </source>
</reference>